<keyword evidence="2" id="KW-0689">Ribosomal protein</keyword>
<evidence type="ECO:0000256" key="1">
    <source>
        <dbReference type="ARBA" id="ARBA00007817"/>
    </source>
</evidence>
<name>A0ABQ7ZGK2_BRANA</name>
<dbReference type="PANTHER" id="PTHR10064:SF35">
    <property type="entry name" value="OS07G0674200 PROTEIN"/>
    <property type="match status" value="1"/>
</dbReference>
<evidence type="ECO:0000313" key="5">
    <source>
        <dbReference type="Proteomes" id="UP000824890"/>
    </source>
</evidence>
<evidence type="ECO:0000256" key="3">
    <source>
        <dbReference type="ARBA" id="ARBA00023274"/>
    </source>
</evidence>
<dbReference type="EMBL" id="JAGKQM010000015">
    <property type="protein sequence ID" value="KAH0879350.1"/>
    <property type="molecule type" value="Genomic_DNA"/>
</dbReference>
<feature type="non-terminal residue" evidence="4">
    <location>
        <position position="143"/>
    </location>
</feature>
<gene>
    <name evidence="4" type="ORF">HID58_066744</name>
</gene>
<organism evidence="4 5">
    <name type="scientific">Brassica napus</name>
    <name type="common">Rape</name>
    <dbReference type="NCBI Taxonomy" id="3708"/>
    <lineage>
        <taxon>Eukaryota</taxon>
        <taxon>Viridiplantae</taxon>
        <taxon>Streptophyta</taxon>
        <taxon>Embryophyta</taxon>
        <taxon>Tracheophyta</taxon>
        <taxon>Spermatophyta</taxon>
        <taxon>Magnoliopsida</taxon>
        <taxon>eudicotyledons</taxon>
        <taxon>Gunneridae</taxon>
        <taxon>Pentapetalae</taxon>
        <taxon>rosids</taxon>
        <taxon>malvids</taxon>
        <taxon>Brassicales</taxon>
        <taxon>Brassicaceae</taxon>
        <taxon>Brassiceae</taxon>
        <taxon>Brassica</taxon>
    </lineage>
</organism>
<dbReference type="InterPro" id="IPR038526">
    <property type="entry name" value="Ribosomal_eL22_sf"/>
</dbReference>
<accession>A0ABQ7ZGK2</accession>
<dbReference type="Pfam" id="PF01776">
    <property type="entry name" value="Ribosomal_L22e"/>
    <property type="match status" value="1"/>
</dbReference>
<evidence type="ECO:0000256" key="2">
    <source>
        <dbReference type="ARBA" id="ARBA00022980"/>
    </source>
</evidence>
<keyword evidence="5" id="KW-1185">Reference proteome</keyword>
<protein>
    <submittedName>
        <fullName evidence="4">Uncharacterized protein</fullName>
    </submittedName>
</protein>
<keyword evidence="3" id="KW-0687">Ribonucleoprotein</keyword>
<dbReference type="Proteomes" id="UP000824890">
    <property type="component" value="Unassembled WGS sequence"/>
</dbReference>
<evidence type="ECO:0000313" key="4">
    <source>
        <dbReference type="EMBL" id="KAH0879350.1"/>
    </source>
</evidence>
<dbReference type="Gene3D" id="3.30.1360.210">
    <property type="match status" value="1"/>
</dbReference>
<comment type="caution">
    <text evidence="4">The sequence shown here is derived from an EMBL/GenBank/DDBJ whole genome shotgun (WGS) entry which is preliminary data.</text>
</comment>
<reference evidence="4 5" key="1">
    <citation type="submission" date="2021-05" db="EMBL/GenBank/DDBJ databases">
        <title>Genome Assembly of Synthetic Allotetraploid Brassica napus Reveals Homoeologous Exchanges between Subgenomes.</title>
        <authorList>
            <person name="Davis J.T."/>
        </authorList>
    </citation>
    <scope>NUCLEOTIDE SEQUENCE [LARGE SCALE GENOMIC DNA]</scope>
    <source>
        <strain evidence="5">cv. Da-Ae</strain>
        <tissue evidence="4">Seedling</tissue>
    </source>
</reference>
<comment type="similarity">
    <text evidence="1">Belongs to the eukaryotic ribosomal protein eL22 family.</text>
</comment>
<dbReference type="PANTHER" id="PTHR10064">
    <property type="entry name" value="60S RIBOSOMAL PROTEIN L22"/>
    <property type="match status" value="1"/>
</dbReference>
<dbReference type="InterPro" id="IPR002671">
    <property type="entry name" value="Ribosomal_eL22"/>
</dbReference>
<proteinExistence type="inferred from homology"/>
<sequence>MRMAGGVAVKSIDDKNMDISMLEKFLLEQIKVGGKPGVLSDSVPLRETKERSLLTSPPIPTSPNVSGQKYLRKYNLRDWLSVTALNKDRDRYHLRYLNIVTATEIRRQAVEELLYIFGSAFVMENENLGCLVGCGEPLIASVL</sequence>